<dbReference type="PANTHER" id="PTHR48207">
    <property type="entry name" value="SUCCINATE--HYDROXYMETHYLGLUTARATE COA-TRANSFERASE"/>
    <property type="match status" value="1"/>
</dbReference>
<dbReference type="AlphaFoldDB" id="A0A2N3Y157"/>
<proteinExistence type="predicted"/>
<dbReference type="InterPro" id="IPR003673">
    <property type="entry name" value="CoA-Trfase_fam_III"/>
</dbReference>
<evidence type="ECO:0000256" key="1">
    <source>
        <dbReference type="ARBA" id="ARBA00022679"/>
    </source>
</evidence>
<dbReference type="STRING" id="994479.GCA_000194155_04433"/>
<accession>A0A2N3Y157</accession>
<dbReference type="Gene3D" id="3.40.50.10540">
    <property type="entry name" value="Crotonobetainyl-coa:carnitine coa-transferase, domain 1"/>
    <property type="match status" value="1"/>
</dbReference>
<protein>
    <submittedName>
        <fullName evidence="2">Crotonobetainyl-CoA:carnitine CoA-transferase CaiB-like acyl-CoA transferase</fullName>
    </submittedName>
</protein>
<dbReference type="Pfam" id="PF02515">
    <property type="entry name" value="CoA_transf_3"/>
    <property type="match status" value="1"/>
</dbReference>
<reference evidence="2" key="1">
    <citation type="submission" date="2017-12" db="EMBL/GenBank/DDBJ databases">
        <title>Sequencing the genomes of 1000 Actinobacteria strains.</title>
        <authorList>
            <person name="Klenk H.-P."/>
        </authorList>
    </citation>
    <scope>NUCLEOTIDE SEQUENCE [LARGE SCALE GENOMIC DNA]</scope>
    <source>
        <strain evidence="2">DSM 44228</strain>
    </source>
</reference>
<sequence>MTGIGALSGLRIADFSRVLSGPYATMLLGDMGAEVIKVEHPVAGDETRSWGPPWYAGQATYYLGANRNKTATGIDLGTESGRAQARALIGQSDVVVQNFRPGTMERFGLGFDQLAAEFPRLVYCSISGFGSANGADLPGYDLIVQAAGGLMSITGPDEETPIKTGVALVDVISGLHAVTGILAALRYRDHTGVGQHVEVNLFSSLLSALANQAASYVATGHLPKALGNRHPSIAPYETMNTADRPLAVAAANDKLFTKLAQAIQRPDLISDERFATNPQRVAHREQLVKELEKTLTRAPADHWFALFRQEGVPCSPINGLDQAFELATSLDLDAVVSITCPDTGTTYPQVACPIRLSETPATYRLVPPPLPG</sequence>
<dbReference type="EMBL" id="PJNB01000001">
    <property type="protein sequence ID" value="PKW16674.1"/>
    <property type="molecule type" value="Genomic_DNA"/>
</dbReference>
<dbReference type="InterPro" id="IPR023606">
    <property type="entry name" value="CoA-Trfase_III_dom_1_sf"/>
</dbReference>
<dbReference type="SUPFAM" id="SSF89796">
    <property type="entry name" value="CoA-transferase family III (CaiB/BaiF)"/>
    <property type="match status" value="1"/>
</dbReference>
<evidence type="ECO:0000313" key="2">
    <source>
        <dbReference type="EMBL" id="PKW16674.1"/>
    </source>
</evidence>
<dbReference type="InterPro" id="IPR044855">
    <property type="entry name" value="CoA-Trfase_III_dom3_sf"/>
</dbReference>
<keyword evidence="1" id="KW-0808">Transferase</keyword>
<dbReference type="Proteomes" id="UP000233786">
    <property type="component" value="Unassembled WGS sequence"/>
</dbReference>
<dbReference type="RefSeq" id="WP_029535615.1">
    <property type="nucleotide sequence ID" value="NZ_CP061007.1"/>
</dbReference>
<comment type="caution">
    <text evidence="2">The sequence shown here is derived from an EMBL/GenBank/DDBJ whole genome shotgun (WGS) entry which is preliminary data.</text>
</comment>
<dbReference type="GO" id="GO:0008410">
    <property type="term" value="F:CoA-transferase activity"/>
    <property type="evidence" value="ECO:0007669"/>
    <property type="project" value="TreeGrafter"/>
</dbReference>
<dbReference type="Gene3D" id="3.30.1540.10">
    <property type="entry name" value="formyl-coa transferase, domain 3"/>
    <property type="match status" value="1"/>
</dbReference>
<dbReference type="InterPro" id="IPR050483">
    <property type="entry name" value="CoA-transferase_III_domain"/>
</dbReference>
<dbReference type="PANTHER" id="PTHR48207:SF3">
    <property type="entry name" value="SUCCINATE--HYDROXYMETHYLGLUTARATE COA-TRANSFERASE"/>
    <property type="match status" value="1"/>
</dbReference>
<organism evidence="2 3">
    <name type="scientific">Saccharopolyspora spinosa</name>
    <dbReference type="NCBI Taxonomy" id="60894"/>
    <lineage>
        <taxon>Bacteria</taxon>
        <taxon>Bacillati</taxon>
        <taxon>Actinomycetota</taxon>
        <taxon>Actinomycetes</taxon>
        <taxon>Pseudonocardiales</taxon>
        <taxon>Pseudonocardiaceae</taxon>
        <taxon>Saccharopolyspora</taxon>
    </lineage>
</organism>
<dbReference type="OrthoDB" id="9797653at2"/>
<name>A0A2N3Y157_SACSN</name>
<keyword evidence="3" id="KW-1185">Reference proteome</keyword>
<gene>
    <name evidence="2" type="ORF">A8926_4531</name>
</gene>
<evidence type="ECO:0000313" key="3">
    <source>
        <dbReference type="Proteomes" id="UP000233786"/>
    </source>
</evidence>